<evidence type="ECO:0000256" key="7">
    <source>
        <dbReference type="PROSITE-ProRule" id="PRU00473"/>
    </source>
</evidence>
<dbReference type="RefSeq" id="WP_086034500.1">
    <property type="nucleotide sequence ID" value="NZ_MDSU01000018.1"/>
</dbReference>
<evidence type="ECO:0000256" key="4">
    <source>
        <dbReference type="ARBA" id="ARBA00022692"/>
    </source>
</evidence>
<evidence type="ECO:0000256" key="2">
    <source>
        <dbReference type="ARBA" id="ARBA00008914"/>
    </source>
</evidence>
<proteinExistence type="inferred from homology"/>
<dbReference type="AlphaFoldDB" id="A0A1X4XXJ9"/>
<evidence type="ECO:0000259" key="9">
    <source>
        <dbReference type="PROSITE" id="PS51123"/>
    </source>
</evidence>
<keyword evidence="10" id="KW-0969">Cilium</keyword>
<dbReference type="EMBL" id="MDSU01000018">
    <property type="protein sequence ID" value="OSS42238.1"/>
    <property type="molecule type" value="Genomic_DNA"/>
</dbReference>
<dbReference type="Pfam" id="PF00691">
    <property type="entry name" value="OmpA"/>
    <property type="match status" value="1"/>
</dbReference>
<evidence type="ECO:0000313" key="10">
    <source>
        <dbReference type="EMBL" id="OSS42238.1"/>
    </source>
</evidence>
<dbReference type="InterPro" id="IPR036737">
    <property type="entry name" value="OmpA-like_sf"/>
</dbReference>
<evidence type="ECO:0000256" key="1">
    <source>
        <dbReference type="ARBA" id="ARBA00004162"/>
    </source>
</evidence>
<name>A0A1X4XXJ9_9BACT</name>
<feature type="transmembrane region" description="Helical" evidence="8">
    <location>
        <begin position="26"/>
        <end position="46"/>
    </location>
</feature>
<dbReference type="SUPFAM" id="SSF103088">
    <property type="entry name" value="OmpA-like"/>
    <property type="match status" value="1"/>
</dbReference>
<evidence type="ECO:0000313" key="11">
    <source>
        <dbReference type="Proteomes" id="UP000194141"/>
    </source>
</evidence>
<dbReference type="PANTHER" id="PTHR30329:SF21">
    <property type="entry name" value="LIPOPROTEIN YIAD-RELATED"/>
    <property type="match status" value="1"/>
</dbReference>
<evidence type="ECO:0000256" key="6">
    <source>
        <dbReference type="ARBA" id="ARBA00023136"/>
    </source>
</evidence>
<dbReference type="OrthoDB" id="9783110at2"/>
<keyword evidence="4 8" id="KW-0812">Transmembrane</keyword>
<dbReference type="InterPro" id="IPR025713">
    <property type="entry name" value="MotB-like_N_dom"/>
</dbReference>
<dbReference type="GO" id="GO:0005886">
    <property type="term" value="C:plasma membrane"/>
    <property type="evidence" value="ECO:0007669"/>
    <property type="project" value="UniProtKB-SubCell"/>
</dbReference>
<sequence length="272" mass="30380">MADNTNLVRKKRCKKLKQPESSVWEIAYGDFMTSMMAFFLVMWLVAATNEQQRKIIEYYFTHPMQSVSVSQGSGLNSSKGVFDIGSKQLVVSQTPSENKPIAINNQATRAAKYSNPYEMQNQMTSILGKIQEAIKSNKEIAPYGAQIKFSINEEGLNIILFDKNDKPMFANGSTKPEPYTIDILKIIASNIRPLPNKLVIEGYANYTPTISGPSNWDLSIGRANKARKILESQGIVSERFSSIVGYGDTRSMPGTLPQDSVNRRIVVLIKKL</sequence>
<accession>A0A1X4XXJ9</accession>
<dbReference type="STRING" id="1562698.DESAMIL20_1791"/>
<keyword evidence="6 7" id="KW-0472">Membrane</keyword>
<keyword evidence="10" id="KW-0282">Flagellum</keyword>
<gene>
    <name evidence="10" type="ORF">DESAMIL20_1791</name>
</gene>
<dbReference type="InterPro" id="IPR006665">
    <property type="entry name" value="OmpA-like"/>
</dbReference>
<dbReference type="PANTHER" id="PTHR30329">
    <property type="entry name" value="STATOR ELEMENT OF FLAGELLAR MOTOR COMPLEX"/>
    <property type="match status" value="1"/>
</dbReference>
<dbReference type="InterPro" id="IPR050330">
    <property type="entry name" value="Bact_OuterMem_StrucFunc"/>
</dbReference>
<dbReference type="CDD" id="cd07185">
    <property type="entry name" value="OmpA_C-like"/>
    <property type="match status" value="1"/>
</dbReference>
<comment type="similarity">
    <text evidence="2">Belongs to the MotB family.</text>
</comment>
<keyword evidence="5 8" id="KW-1133">Transmembrane helix</keyword>
<dbReference type="PROSITE" id="PS51123">
    <property type="entry name" value="OMPA_2"/>
    <property type="match status" value="1"/>
</dbReference>
<dbReference type="Proteomes" id="UP000194141">
    <property type="component" value="Unassembled WGS sequence"/>
</dbReference>
<feature type="domain" description="OmpA-like" evidence="9">
    <location>
        <begin position="154"/>
        <end position="272"/>
    </location>
</feature>
<comment type="caution">
    <text evidence="10">The sequence shown here is derived from an EMBL/GenBank/DDBJ whole genome shotgun (WGS) entry which is preliminary data.</text>
</comment>
<reference evidence="10 11" key="1">
    <citation type="journal article" date="2017" name="Front. Microbiol.">
        <title>Genome Sequence of Desulfurella amilsii Strain TR1 and Comparative Genomics of Desulfurellaceae Family.</title>
        <authorList>
            <person name="Florentino A.P."/>
            <person name="Stams A.J."/>
            <person name="Sanchez-Andrea I."/>
        </authorList>
    </citation>
    <scope>NUCLEOTIDE SEQUENCE [LARGE SCALE GENOMIC DNA]</scope>
    <source>
        <strain evidence="10 11">TR1</strain>
    </source>
</reference>
<evidence type="ECO:0000256" key="3">
    <source>
        <dbReference type="ARBA" id="ARBA00022475"/>
    </source>
</evidence>
<dbReference type="Pfam" id="PF13677">
    <property type="entry name" value="MotB_plug"/>
    <property type="match status" value="1"/>
</dbReference>
<keyword evidence="11" id="KW-1185">Reference proteome</keyword>
<evidence type="ECO:0000256" key="8">
    <source>
        <dbReference type="SAM" id="Phobius"/>
    </source>
</evidence>
<keyword evidence="10" id="KW-0966">Cell projection</keyword>
<dbReference type="Gene3D" id="3.30.1330.60">
    <property type="entry name" value="OmpA-like domain"/>
    <property type="match status" value="1"/>
</dbReference>
<organism evidence="10 11">
    <name type="scientific">Desulfurella amilsii</name>
    <dbReference type="NCBI Taxonomy" id="1562698"/>
    <lineage>
        <taxon>Bacteria</taxon>
        <taxon>Pseudomonadati</taxon>
        <taxon>Campylobacterota</taxon>
        <taxon>Desulfurellia</taxon>
        <taxon>Desulfurellales</taxon>
        <taxon>Desulfurellaceae</taxon>
        <taxon>Desulfurella</taxon>
    </lineage>
</organism>
<protein>
    <submittedName>
        <fullName evidence="10">Flagellar motor rotation protein MotB</fullName>
    </submittedName>
</protein>
<evidence type="ECO:0000256" key="5">
    <source>
        <dbReference type="ARBA" id="ARBA00022989"/>
    </source>
</evidence>
<keyword evidence="3" id="KW-1003">Cell membrane</keyword>
<comment type="subcellular location">
    <subcellularLocation>
        <location evidence="1">Cell membrane</location>
        <topology evidence="1">Single-pass membrane protein</topology>
    </subcellularLocation>
</comment>